<evidence type="ECO:0000313" key="2">
    <source>
        <dbReference type="Proteomes" id="UP000281549"/>
    </source>
</evidence>
<dbReference type="Proteomes" id="UP000281549">
    <property type="component" value="Unassembled WGS sequence"/>
</dbReference>
<organism evidence="1 2">
    <name type="scientific">Rozella allomycis (strain CSF55)</name>
    <dbReference type="NCBI Taxonomy" id="988480"/>
    <lineage>
        <taxon>Eukaryota</taxon>
        <taxon>Fungi</taxon>
        <taxon>Fungi incertae sedis</taxon>
        <taxon>Cryptomycota</taxon>
        <taxon>Cryptomycota incertae sedis</taxon>
        <taxon>Rozella</taxon>
    </lineage>
</organism>
<dbReference type="AlphaFoldDB" id="A0A4P9YN75"/>
<dbReference type="EMBL" id="ML005031">
    <property type="protein sequence ID" value="RKP20692.1"/>
    <property type="molecule type" value="Genomic_DNA"/>
</dbReference>
<accession>A0A4P9YN75</accession>
<proteinExistence type="predicted"/>
<sequence length="351" mass="40663">NQFSRVSTKPICKMNEMKKLMMDSYIRDCMDLVDDWKDSIDLKAMQSTRDHIMNSSERIAKEDTSENSLSINKKDSFKETRPTKFTLTKIQSEKLKCSSKGRLTVSLKNSHGIFNKGKKSSSLNFLKGDSTIPKPDQQVVSEVCKDTQIGTELKAVEDLTRASSSTELASLDKNILNETVSVYMEQSPVYFETQCEETVAYPNPYLRDFQFTQDVNYENLTFVNENQTLTQEFQGHQGHYYLPEYNYYLDEKMSSGPPQQIHECADQRYLFETYESPSYLNFDHDGQFDDTLPPAYPVSEACMNFETPEHNFAPFSRPPFPGCRSLENSMESERRKWKFLDDSDWPAERDK</sequence>
<gene>
    <name evidence="1" type="ORF">ROZALSC1DRAFT_27842</name>
</gene>
<reference evidence="2" key="1">
    <citation type="journal article" date="2018" name="Nat. Microbiol.">
        <title>Leveraging single-cell genomics to expand the fungal tree of life.</title>
        <authorList>
            <person name="Ahrendt S.R."/>
            <person name="Quandt C.A."/>
            <person name="Ciobanu D."/>
            <person name="Clum A."/>
            <person name="Salamov A."/>
            <person name="Andreopoulos B."/>
            <person name="Cheng J.F."/>
            <person name="Woyke T."/>
            <person name="Pelin A."/>
            <person name="Henrissat B."/>
            <person name="Reynolds N.K."/>
            <person name="Benny G.L."/>
            <person name="Smith M.E."/>
            <person name="James T.Y."/>
            <person name="Grigoriev I.V."/>
        </authorList>
    </citation>
    <scope>NUCLEOTIDE SEQUENCE [LARGE SCALE GENOMIC DNA]</scope>
    <source>
        <strain evidence="2">CSF55</strain>
    </source>
</reference>
<protein>
    <submittedName>
        <fullName evidence="1">Uncharacterized protein</fullName>
    </submittedName>
</protein>
<name>A0A4P9YN75_ROZAC</name>
<evidence type="ECO:0000313" key="1">
    <source>
        <dbReference type="EMBL" id="RKP20692.1"/>
    </source>
</evidence>
<feature type="non-terminal residue" evidence="1">
    <location>
        <position position="1"/>
    </location>
</feature>